<dbReference type="EMBL" id="CAJNOR010011334">
    <property type="protein sequence ID" value="CAF1660539.1"/>
    <property type="molecule type" value="Genomic_DNA"/>
</dbReference>
<organism evidence="2 3">
    <name type="scientific">Adineta ricciae</name>
    <name type="common">Rotifer</name>
    <dbReference type="NCBI Taxonomy" id="249248"/>
    <lineage>
        <taxon>Eukaryota</taxon>
        <taxon>Metazoa</taxon>
        <taxon>Spiralia</taxon>
        <taxon>Gnathifera</taxon>
        <taxon>Rotifera</taxon>
        <taxon>Eurotatoria</taxon>
        <taxon>Bdelloidea</taxon>
        <taxon>Adinetida</taxon>
        <taxon>Adinetidae</taxon>
        <taxon>Adineta</taxon>
    </lineage>
</organism>
<dbReference type="Proteomes" id="UP000663852">
    <property type="component" value="Unassembled WGS sequence"/>
</dbReference>
<dbReference type="InterPro" id="IPR011042">
    <property type="entry name" value="6-blade_b-propeller_TolB-like"/>
</dbReference>
<evidence type="ECO:0000313" key="3">
    <source>
        <dbReference type="Proteomes" id="UP000663828"/>
    </source>
</evidence>
<dbReference type="Proteomes" id="UP000663828">
    <property type="component" value="Unassembled WGS sequence"/>
</dbReference>
<sequence>MRSGFAVSFNQPNLSTVATWNRNGIIFANESILGVMRSDIVIDTKNLVYILSEEKKRIFVWHNNSINPTQNISANFGDLKSIFVTTNGDIYVSAHLTQGSTFIMRWISETNAFTLACKFSYQCDDIFIDIDDNIYCSMSSGNVVFKRNLKSPKNQIVVAGMNGPGSDSNQLIYPCGIFVDVNFDLFVADSGNNRIQLFLFGETNAITVAGRQSTRPTIELYMPTGITLDAKKYLFIVEEYYNRIVGEGPCGFRCLIGCYEGDTESRQRLYPYSMSFDSLGNIFHTDSRNNRIIKYQLTEISSGE</sequence>
<dbReference type="EMBL" id="CAJNOJ010001399">
    <property type="protein sequence ID" value="CAF1550625.1"/>
    <property type="molecule type" value="Genomic_DNA"/>
</dbReference>
<evidence type="ECO:0000313" key="2">
    <source>
        <dbReference type="EMBL" id="CAF1660539.1"/>
    </source>
</evidence>
<protein>
    <submittedName>
        <fullName evidence="2">Uncharacterized protein</fullName>
    </submittedName>
</protein>
<name>A0A816FEL1_ADIRI</name>
<reference evidence="2" key="1">
    <citation type="submission" date="2021-02" db="EMBL/GenBank/DDBJ databases">
        <authorList>
            <person name="Nowell W R."/>
        </authorList>
    </citation>
    <scope>NUCLEOTIDE SEQUENCE</scope>
</reference>
<keyword evidence="3" id="KW-1185">Reference proteome</keyword>
<comment type="caution">
    <text evidence="2">The sequence shown here is derived from an EMBL/GenBank/DDBJ whole genome shotgun (WGS) entry which is preliminary data.</text>
</comment>
<dbReference type="OrthoDB" id="342730at2759"/>
<gene>
    <name evidence="1" type="ORF">EDS130_LOCUS45979</name>
    <name evidence="2" type="ORF">XAT740_LOCUS56771</name>
</gene>
<evidence type="ECO:0000313" key="1">
    <source>
        <dbReference type="EMBL" id="CAF1550625.1"/>
    </source>
</evidence>
<dbReference type="SUPFAM" id="SSF101898">
    <property type="entry name" value="NHL repeat"/>
    <property type="match status" value="1"/>
</dbReference>
<dbReference type="Gene3D" id="2.120.10.30">
    <property type="entry name" value="TolB, C-terminal domain"/>
    <property type="match status" value="1"/>
</dbReference>
<dbReference type="AlphaFoldDB" id="A0A816FEL1"/>
<proteinExistence type="predicted"/>
<accession>A0A816FEL1</accession>